<comment type="caution">
    <text evidence="1">The sequence shown here is derived from an EMBL/GenBank/DDBJ whole genome shotgun (WGS) entry which is preliminary data.</text>
</comment>
<accession>A0A8K0HYR8</accession>
<reference evidence="1" key="1">
    <citation type="journal article" date="2017" name="Gigascience">
        <title>The genome draft of coconut (Cocos nucifera).</title>
        <authorList>
            <person name="Xiao Y."/>
            <person name="Xu P."/>
            <person name="Fan H."/>
            <person name="Baudouin L."/>
            <person name="Xia W."/>
            <person name="Bocs S."/>
            <person name="Xu J."/>
            <person name="Li Q."/>
            <person name="Guo A."/>
            <person name="Zhou L."/>
            <person name="Li J."/>
            <person name="Wu Y."/>
            <person name="Ma Z."/>
            <person name="Armero A."/>
            <person name="Issali A.E."/>
            <person name="Liu N."/>
            <person name="Peng M."/>
            <person name="Yang Y."/>
        </authorList>
    </citation>
    <scope>NUCLEOTIDE SEQUENCE</scope>
    <source>
        <tissue evidence="1">Spear leaf of Hainan Tall coconut</tissue>
    </source>
</reference>
<protein>
    <submittedName>
        <fullName evidence="1">Uncharacterized protein</fullName>
    </submittedName>
</protein>
<proteinExistence type="predicted"/>
<dbReference type="Proteomes" id="UP000797356">
    <property type="component" value="Chromosome 2"/>
</dbReference>
<name>A0A8K0HYR8_COCNU</name>
<sequence length="118" mass="13308">MIVSRPGPRWRLQRSQALRNWAVPANSKSLKLRLWTLLGSACLRRSWPRCAPSSSDASAAAASSAVENSVTLVVRRIGGRGRDRDRRFPTIICSPRRPFSLPSSRWLRRARRNEGRTG</sequence>
<organism evidence="1 2">
    <name type="scientific">Cocos nucifera</name>
    <name type="common">Coconut palm</name>
    <dbReference type="NCBI Taxonomy" id="13894"/>
    <lineage>
        <taxon>Eukaryota</taxon>
        <taxon>Viridiplantae</taxon>
        <taxon>Streptophyta</taxon>
        <taxon>Embryophyta</taxon>
        <taxon>Tracheophyta</taxon>
        <taxon>Spermatophyta</taxon>
        <taxon>Magnoliopsida</taxon>
        <taxon>Liliopsida</taxon>
        <taxon>Arecaceae</taxon>
        <taxon>Arecoideae</taxon>
        <taxon>Cocoseae</taxon>
        <taxon>Attaleinae</taxon>
        <taxon>Cocos</taxon>
    </lineage>
</organism>
<dbReference type="EMBL" id="CM017873">
    <property type="protein sequence ID" value="KAG1330766.1"/>
    <property type="molecule type" value="Genomic_DNA"/>
</dbReference>
<evidence type="ECO:0000313" key="2">
    <source>
        <dbReference type="Proteomes" id="UP000797356"/>
    </source>
</evidence>
<evidence type="ECO:0000313" key="1">
    <source>
        <dbReference type="EMBL" id="KAG1330766.1"/>
    </source>
</evidence>
<keyword evidence="2" id="KW-1185">Reference proteome</keyword>
<reference evidence="1" key="2">
    <citation type="submission" date="2019-07" db="EMBL/GenBank/DDBJ databases">
        <authorList>
            <person name="Yang Y."/>
            <person name="Bocs S."/>
            <person name="Baudouin L."/>
        </authorList>
    </citation>
    <scope>NUCLEOTIDE SEQUENCE</scope>
    <source>
        <tissue evidence="1">Spear leaf of Hainan Tall coconut</tissue>
    </source>
</reference>
<dbReference type="AlphaFoldDB" id="A0A8K0HYR8"/>
<gene>
    <name evidence="1" type="ORF">COCNU_02G007340</name>
</gene>